<dbReference type="AlphaFoldDB" id="A0A0R1MWG2"/>
<dbReference type="PATRIC" id="fig|1423792.3.peg.2983"/>
<reference evidence="2 3" key="1">
    <citation type="journal article" date="2015" name="Genome Announc.">
        <title>Expanding the biotechnology potential of lactobacilli through comparative genomics of 213 strains and associated genera.</title>
        <authorList>
            <person name="Sun Z."/>
            <person name="Harris H.M."/>
            <person name="McCann A."/>
            <person name="Guo C."/>
            <person name="Argimon S."/>
            <person name="Zhang W."/>
            <person name="Yang X."/>
            <person name="Jeffery I.B."/>
            <person name="Cooney J.C."/>
            <person name="Kagawa T.F."/>
            <person name="Liu W."/>
            <person name="Song Y."/>
            <person name="Salvetti E."/>
            <person name="Wrobel A."/>
            <person name="Rasinkangas P."/>
            <person name="Parkhill J."/>
            <person name="Rea M.C."/>
            <person name="O'Sullivan O."/>
            <person name="Ritari J."/>
            <person name="Douillard F.P."/>
            <person name="Paul Ross R."/>
            <person name="Yang R."/>
            <person name="Briner A.E."/>
            <person name="Felis G.E."/>
            <person name="de Vos W.M."/>
            <person name="Barrangou R."/>
            <person name="Klaenhammer T.R."/>
            <person name="Caufield P.W."/>
            <person name="Cui Y."/>
            <person name="Zhang H."/>
            <person name="O'Toole P.W."/>
        </authorList>
    </citation>
    <scope>NUCLEOTIDE SEQUENCE [LARGE SCALE GENOMIC DNA]</scope>
    <source>
        <strain evidence="2 3">DSM 12744</strain>
    </source>
</reference>
<name>A0A0R1MWG2_9LACO</name>
<dbReference type="PROSITE" id="PS51704">
    <property type="entry name" value="GP_PDE"/>
    <property type="match status" value="1"/>
</dbReference>
<dbReference type="GO" id="GO:0006629">
    <property type="term" value="P:lipid metabolic process"/>
    <property type="evidence" value="ECO:0007669"/>
    <property type="project" value="InterPro"/>
</dbReference>
<feature type="domain" description="GP-PDE" evidence="1">
    <location>
        <begin position="28"/>
        <end position="264"/>
    </location>
</feature>
<protein>
    <recommendedName>
        <fullName evidence="1">GP-PDE domain-containing protein</fullName>
    </recommendedName>
</protein>
<dbReference type="EMBL" id="AZEC01000007">
    <property type="protein sequence ID" value="KRL12589.1"/>
    <property type="molecule type" value="Genomic_DNA"/>
</dbReference>
<dbReference type="CDD" id="cd08556">
    <property type="entry name" value="GDPD"/>
    <property type="match status" value="1"/>
</dbReference>
<dbReference type="SUPFAM" id="SSF51695">
    <property type="entry name" value="PLC-like phosphodiesterases"/>
    <property type="match status" value="1"/>
</dbReference>
<evidence type="ECO:0000313" key="2">
    <source>
        <dbReference type="EMBL" id="KRL12589.1"/>
    </source>
</evidence>
<comment type="caution">
    <text evidence="2">The sequence shown here is derived from an EMBL/GenBank/DDBJ whole genome shotgun (WGS) entry which is preliminary data.</text>
</comment>
<keyword evidence="3" id="KW-1185">Reference proteome</keyword>
<evidence type="ECO:0000313" key="3">
    <source>
        <dbReference type="Proteomes" id="UP000051330"/>
    </source>
</evidence>
<dbReference type="OrthoDB" id="384721at2"/>
<evidence type="ECO:0000259" key="1">
    <source>
        <dbReference type="PROSITE" id="PS51704"/>
    </source>
</evidence>
<dbReference type="Gene3D" id="3.20.20.190">
    <property type="entry name" value="Phosphatidylinositol (PI) phosphodiesterase"/>
    <property type="match status" value="1"/>
</dbReference>
<dbReference type="PROSITE" id="PS50007">
    <property type="entry name" value="PIPLC_X_DOMAIN"/>
    <property type="match status" value="1"/>
</dbReference>
<dbReference type="InterPro" id="IPR017946">
    <property type="entry name" value="PLC-like_Pdiesterase_TIM-brl"/>
</dbReference>
<dbReference type="InterPro" id="IPR030395">
    <property type="entry name" value="GP_PDE_dom"/>
</dbReference>
<dbReference type="STRING" id="1423792.FD09_GL002909"/>
<dbReference type="Pfam" id="PF03009">
    <property type="entry name" value="GDPD"/>
    <property type="match status" value="1"/>
</dbReference>
<proteinExistence type="predicted"/>
<accession>A0A0R1MWG2</accession>
<organism evidence="2 3">
    <name type="scientific">Schleiferilactobacillus perolens DSM 12744</name>
    <dbReference type="NCBI Taxonomy" id="1423792"/>
    <lineage>
        <taxon>Bacteria</taxon>
        <taxon>Bacillati</taxon>
        <taxon>Bacillota</taxon>
        <taxon>Bacilli</taxon>
        <taxon>Lactobacillales</taxon>
        <taxon>Lactobacillaceae</taxon>
        <taxon>Schleiferilactobacillus</taxon>
    </lineage>
</organism>
<dbReference type="PANTHER" id="PTHR46211:SF14">
    <property type="entry name" value="GLYCEROPHOSPHODIESTER PHOSPHODIESTERASE"/>
    <property type="match status" value="1"/>
</dbReference>
<dbReference type="PANTHER" id="PTHR46211">
    <property type="entry name" value="GLYCEROPHOSPHORYL DIESTER PHOSPHODIESTERASE"/>
    <property type="match status" value="1"/>
</dbReference>
<dbReference type="Proteomes" id="UP000051330">
    <property type="component" value="Unassembled WGS sequence"/>
</dbReference>
<gene>
    <name evidence="2" type="ORF">FD09_GL002909</name>
</gene>
<sequence length="388" mass="43625">MFIMFKHSFIKGVLLLAATGVFVFSSGFMIIGHRGEYFSHHYDTVEHTYRSYDNAIRDGATMLEIDLEQSSDGVLVVSHDPTTTRLSGQRHVISDTPWATLRQLPYGNGENLKSLQEVLLHYRAQPQVQFMIETRLVNGKMVMEHELAKLVAGLGLQNRVVYESFIEGSLLEMKKLQPGARTLLLLHPGTWLTPAYIAAHRWTSSYGVWWPQLSGAAVNNVHDAGQEVYPWPFESENGNEAPDEYALGVDGVITNWSYRYKKDPDATRVLKNMAFHVTDTATLYAGAGSNAWALRKLPKDSRWRATKEITVRNVRWYQLGRNQWVKASDGILASTKTPTRTAALAVGPDLIANFESPFFMFEARDGAVDNVLTFMAAEVHEMLAVEKV</sequence>
<dbReference type="GO" id="GO:0008081">
    <property type="term" value="F:phosphoric diester hydrolase activity"/>
    <property type="evidence" value="ECO:0007669"/>
    <property type="project" value="InterPro"/>
</dbReference>